<evidence type="ECO:0000256" key="1">
    <source>
        <dbReference type="ARBA" id="ARBA00005568"/>
    </source>
</evidence>
<evidence type="ECO:0000259" key="4">
    <source>
        <dbReference type="Pfam" id="PF03328"/>
    </source>
</evidence>
<dbReference type="PANTHER" id="PTHR30502">
    <property type="entry name" value="2-KETO-3-DEOXY-L-RHAMNONATE ALDOLASE"/>
    <property type="match status" value="1"/>
</dbReference>
<evidence type="ECO:0000256" key="3">
    <source>
        <dbReference type="ARBA" id="ARBA00023239"/>
    </source>
</evidence>
<proteinExistence type="inferred from homology"/>
<dbReference type="AlphaFoldDB" id="A0A158CLA8"/>
<dbReference type="Gene3D" id="3.20.20.60">
    <property type="entry name" value="Phosphoenolpyruvate-binding domains"/>
    <property type="match status" value="1"/>
</dbReference>
<dbReference type="Proteomes" id="UP000054851">
    <property type="component" value="Unassembled WGS sequence"/>
</dbReference>
<gene>
    <name evidence="5" type="ORF">AWB79_05462</name>
</gene>
<keyword evidence="2" id="KW-0479">Metal-binding</keyword>
<dbReference type="GO" id="GO:0005737">
    <property type="term" value="C:cytoplasm"/>
    <property type="evidence" value="ECO:0007669"/>
    <property type="project" value="TreeGrafter"/>
</dbReference>
<dbReference type="OrthoDB" id="86160at2"/>
<reference evidence="5" key="1">
    <citation type="submission" date="2016-01" db="EMBL/GenBank/DDBJ databases">
        <authorList>
            <person name="Peeters C."/>
        </authorList>
    </citation>
    <scope>NUCLEOTIDE SEQUENCE</scope>
    <source>
        <strain evidence="5">LMG 29322</strain>
    </source>
</reference>
<feature type="domain" description="HpcH/HpaI aldolase/citrate lyase" evidence="4">
    <location>
        <begin position="11"/>
        <end position="201"/>
    </location>
</feature>
<evidence type="ECO:0000256" key="2">
    <source>
        <dbReference type="ARBA" id="ARBA00022723"/>
    </source>
</evidence>
<evidence type="ECO:0000313" key="5">
    <source>
        <dbReference type="EMBL" id="SAK82307.1"/>
    </source>
</evidence>
<dbReference type="InterPro" id="IPR040442">
    <property type="entry name" value="Pyrv_kinase-like_dom_sf"/>
</dbReference>
<dbReference type="GO" id="GO:0016832">
    <property type="term" value="F:aldehyde-lyase activity"/>
    <property type="evidence" value="ECO:0007669"/>
    <property type="project" value="TreeGrafter"/>
</dbReference>
<dbReference type="EMBL" id="FCOA02000023">
    <property type="protein sequence ID" value="SAK82307.1"/>
    <property type="molecule type" value="Genomic_DNA"/>
</dbReference>
<organism evidence="5 6">
    <name type="scientific">Caballeronia hypogeia</name>
    <dbReference type="NCBI Taxonomy" id="1777140"/>
    <lineage>
        <taxon>Bacteria</taxon>
        <taxon>Pseudomonadati</taxon>
        <taxon>Pseudomonadota</taxon>
        <taxon>Betaproteobacteria</taxon>
        <taxon>Burkholderiales</taxon>
        <taxon>Burkholderiaceae</taxon>
        <taxon>Caballeronia</taxon>
    </lineage>
</organism>
<accession>A0A158CLA8</accession>
<dbReference type="InterPro" id="IPR015813">
    <property type="entry name" value="Pyrv/PenolPyrv_kinase-like_dom"/>
</dbReference>
<keyword evidence="6" id="KW-1185">Reference proteome</keyword>
<protein>
    <submittedName>
        <fullName evidence="5">2-dehydro-3-deoxyglucarate aldolase</fullName>
    </submittedName>
</protein>
<dbReference type="Pfam" id="PF03328">
    <property type="entry name" value="HpcH_HpaI"/>
    <property type="match status" value="1"/>
</dbReference>
<name>A0A158CLA8_9BURK</name>
<evidence type="ECO:0000313" key="6">
    <source>
        <dbReference type="Proteomes" id="UP000054851"/>
    </source>
</evidence>
<dbReference type="RefSeq" id="WP_061170543.1">
    <property type="nucleotide sequence ID" value="NZ_FCOA02000023.1"/>
</dbReference>
<dbReference type="STRING" id="1777140.AWB79_05462"/>
<comment type="similarity">
    <text evidence="1">Belongs to the HpcH/HpaI aldolase family.</text>
</comment>
<dbReference type="GO" id="GO:0046872">
    <property type="term" value="F:metal ion binding"/>
    <property type="evidence" value="ECO:0007669"/>
    <property type="project" value="UniProtKB-KW"/>
</dbReference>
<comment type="caution">
    <text evidence="5">The sequence shown here is derived from an EMBL/GenBank/DDBJ whole genome shotgun (WGS) entry which is preliminary data.</text>
</comment>
<sequence>MSDAVYDKNHLGLWFSGPNISAAEIARSIGYRTAILDIEHGTFDLVALDRFVPFLKALGFEVFAKILGPTREAVQQALDFGCDAVAIPHISSAEEAARVCGYAKFPPLGDRSLAGGRTTNFVYPKDDWIDEQNRGTKCFPMIEDERALKEVSKILALDTVDGVFIAPTDLAIRRGRKIYKKTDADYADFKQIIEAAKAAGKPWLFPAWSPEEKAFAIEHGASRMFIAMEQFALAQGLTAAWTTTIDLVEKRQSNKS</sequence>
<dbReference type="SUPFAM" id="SSF51621">
    <property type="entry name" value="Phosphoenolpyruvate/pyruvate domain"/>
    <property type="match status" value="1"/>
</dbReference>
<keyword evidence="3" id="KW-0456">Lyase</keyword>
<dbReference type="InterPro" id="IPR050251">
    <property type="entry name" value="HpcH-HpaI_aldolase"/>
</dbReference>
<dbReference type="PANTHER" id="PTHR30502:SF0">
    <property type="entry name" value="PHOSPHOENOLPYRUVATE CARBOXYLASE FAMILY PROTEIN"/>
    <property type="match status" value="1"/>
</dbReference>
<dbReference type="InterPro" id="IPR005000">
    <property type="entry name" value="Aldolase/citrate-lyase_domain"/>
</dbReference>